<comment type="caution">
    <text evidence="2">The sequence shown here is derived from an EMBL/GenBank/DDBJ whole genome shotgun (WGS) entry which is preliminary data.</text>
</comment>
<gene>
    <name evidence="2" type="ORF">PPENT_87.1.T0870013</name>
</gene>
<dbReference type="AlphaFoldDB" id="A0A8S1W8M8"/>
<keyword evidence="1" id="KW-0175">Coiled coil</keyword>
<accession>A0A8S1W8M8</accession>
<proteinExistence type="predicted"/>
<reference evidence="2" key="1">
    <citation type="submission" date="2021-01" db="EMBL/GenBank/DDBJ databases">
        <authorList>
            <consortium name="Genoscope - CEA"/>
            <person name="William W."/>
        </authorList>
    </citation>
    <scope>NUCLEOTIDE SEQUENCE</scope>
</reference>
<evidence type="ECO:0000313" key="2">
    <source>
        <dbReference type="EMBL" id="CAD8186334.1"/>
    </source>
</evidence>
<dbReference type="Proteomes" id="UP000689195">
    <property type="component" value="Unassembled WGS sequence"/>
</dbReference>
<keyword evidence="3" id="KW-1185">Reference proteome</keyword>
<dbReference type="OrthoDB" id="10346461at2759"/>
<sequence>MEKTQQLDRMLKEKIDENLKQVNDIKVKELYIQNLQAEKTQLELQKKDQDYQITKLTNNFKEIEKELWKLKSIELNEQLQQNINQKVSKSQLIIQGKSFNNNSMDIEGQSFGKNFKQLNNNDENYSVLEYYIKQNKDLNRDYQTLLFKLQNFDQVSNQIKNSQNVINQNNEILLKIKRIVNNPNGISIQELKNIVNSNETNDFFNRYFKCCDGQNELVLCKQRICIYHLNCLYPKLIKQGQLALNNCDCGQPFPISILRKVNSVESKCILDQILDRQLQKLISQMIKEKRFLLYKCPNLFCNFQWFFRKDKSSSNQGSLSYCPNCQINVYSEIKLN</sequence>
<protein>
    <submittedName>
        <fullName evidence="2">Uncharacterized protein</fullName>
    </submittedName>
</protein>
<evidence type="ECO:0000256" key="1">
    <source>
        <dbReference type="SAM" id="Coils"/>
    </source>
</evidence>
<feature type="coiled-coil region" evidence="1">
    <location>
        <begin position="25"/>
        <end position="66"/>
    </location>
</feature>
<name>A0A8S1W8M8_9CILI</name>
<evidence type="ECO:0000313" key="3">
    <source>
        <dbReference type="Proteomes" id="UP000689195"/>
    </source>
</evidence>
<organism evidence="2 3">
    <name type="scientific">Paramecium pentaurelia</name>
    <dbReference type="NCBI Taxonomy" id="43138"/>
    <lineage>
        <taxon>Eukaryota</taxon>
        <taxon>Sar</taxon>
        <taxon>Alveolata</taxon>
        <taxon>Ciliophora</taxon>
        <taxon>Intramacronucleata</taxon>
        <taxon>Oligohymenophorea</taxon>
        <taxon>Peniculida</taxon>
        <taxon>Parameciidae</taxon>
        <taxon>Paramecium</taxon>
    </lineage>
</organism>
<dbReference type="EMBL" id="CAJJDO010000087">
    <property type="protein sequence ID" value="CAD8186334.1"/>
    <property type="molecule type" value="Genomic_DNA"/>
</dbReference>